<dbReference type="EMBL" id="JAVRRT010000001">
    <property type="protein sequence ID" value="KAK5174925.1"/>
    <property type="molecule type" value="Genomic_DNA"/>
</dbReference>
<keyword evidence="2" id="KW-1133">Transmembrane helix</keyword>
<feature type="transmembrane region" description="Helical" evidence="2">
    <location>
        <begin position="51"/>
        <end position="69"/>
    </location>
</feature>
<sequence>MGIQTYRIAAPILMIPWMSILVRLLQLDKRDNRINQGAAAYSFYFMTTAPLYLYCVEILGMGIACLGLPRSYTFGIQSEPIVTRCDAGPWIGQSDREACYTCKSYLRFIDYKDGKFHFDELESDWVEHGGVCAFLFVVMLGGCAYIRWNLGRLDKAESAERVLENPVRAEDEQWGLNGAGKPRAPGDKTDERLRGNEAR</sequence>
<proteinExistence type="predicted"/>
<keyword evidence="2" id="KW-0812">Transmembrane</keyword>
<feature type="transmembrane region" description="Helical" evidence="2">
    <location>
        <begin position="125"/>
        <end position="146"/>
    </location>
</feature>
<keyword evidence="2" id="KW-0472">Membrane</keyword>
<feature type="region of interest" description="Disordered" evidence="1">
    <location>
        <begin position="173"/>
        <end position="199"/>
    </location>
</feature>
<comment type="caution">
    <text evidence="3">The sequence shown here is derived from an EMBL/GenBank/DDBJ whole genome shotgun (WGS) entry which is preliminary data.</text>
</comment>
<evidence type="ECO:0000256" key="2">
    <source>
        <dbReference type="SAM" id="Phobius"/>
    </source>
</evidence>
<feature type="transmembrane region" description="Helical" evidence="2">
    <location>
        <begin position="6"/>
        <end position="25"/>
    </location>
</feature>
<dbReference type="RefSeq" id="XP_064663563.1">
    <property type="nucleotide sequence ID" value="XM_064797329.1"/>
</dbReference>
<feature type="compositionally biased region" description="Basic and acidic residues" evidence="1">
    <location>
        <begin position="184"/>
        <end position="199"/>
    </location>
</feature>
<protein>
    <submittedName>
        <fullName evidence="3">Uncharacterized protein</fullName>
    </submittedName>
</protein>
<name>A0AAV9PQ66_9PEZI</name>
<dbReference type="GeneID" id="89921413"/>
<dbReference type="AlphaFoldDB" id="A0AAV9PQ66"/>
<evidence type="ECO:0000256" key="1">
    <source>
        <dbReference type="SAM" id="MobiDB-lite"/>
    </source>
</evidence>
<accession>A0AAV9PQ66</accession>
<reference evidence="3 4" key="1">
    <citation type="submission" date="2023-08" db="EMBL/GenBank/DDBJ databases">
        <title>Black Yeasts Isolated from many extreme environments.</title>
        <authorList>
            <person name="Coleine C."/>
            <person name="Stajich J.E."/>
            <person name="Selbmann L."/>
        </authorList>
    </citation>
    <scope>NUCLEOTIDE SEQUENCE [LARGE SCALE GENOMIC DNA]</scope>
    <source>
        <strain evidence="3 4">CCFEE 5935</strain>
    </source>
</reference>
<evidence type="ECO:0000313" key="3">
    <source>
        <dbReference type="EMBL" id="KAK5174925.1"/>
    </source>
</evidence>
<keyword evidence="4" id="KW-1185">Reference proteome</keyword>
<gene>
    <name evidence="3" type="ORF">LTR77_000061</name>
</gene>
<dbReference type="Proteomes" id="UP001337655">
    <property type="component" value="Unassembled WGS sequence"/>
</dbReference>
<evidence type="ECO:0000313" key="4">
    <source>
        <dbReference type="Proteomes" id="UP001337655"/>
    </source>
</evidence>
<organism evidence="3 4">
    <name type="scientific">Saxophila tyrrhenica</name>
    <dbReference type="NCBI Taxonomy" id="1690608"/>
    <lineage>
        <taxon>Eukaryota</taxon>
        <taxon>Fungi</taxon>
        <taxon>Dikarya</taxon>
        <taxon>Ascomycota</taxon>
        <taxon>Pezizomycotina</taxon>
        <taxon>Dothideomycetes</taxon>
        <taxon>Dothideomycetidae</taxon>
        <taxon>Mycosphaerellales</taxon>
        <taxon>Extremaceae</taxon>
        <taxon>Saxophila</taxon>
    </lineage>
</organism>